<reference evidence="2" key="1">
    <citation type="journal article" date="2015" name="Front. Microbiol.">
        <title>Combining genomic sequencing methods to explore viral diversity and reveal potential virus-host interactions.</title>
        <authorList>
            <person name="Chow C.E."/>
            <person name="Winget D.M."/>
            <person name="White R.A.III."/>
            <person name="Hallam S.J."/>
            <person name="Suttle C.A."/>
        </authorList>
    </citation>
    <scope>NUCLEOTIDE SEQUENCE</scope>
    <source>
        <strain evidence="2">Oxic1_6</strain>
    </source>
</reference>
<evidence type="ECO:0000256" key="1">
    <source>
        <dbReference type="SAM" id="MobiDB-lite"/>
    </source>
</evidence>
<accession>A0A0F7LAF9</accession>
<name>A0A0F7LAF9_9VIRU</name>
<sequence>MATITPLAISAVVAASPIARPFVVFVNCLLCLSASPVASAFSSKAPFTSSIVWRSWSASAVRTWRISAISASEPECSGLFTRPDAISVCVQQRPMSVLYHRAPKPDAASTLKPCPSTADDIRKARANREPREVSQAHRPEGCPTPRAVSVIHHAPICEQIHLHLWRLSVVSERVAAEEVQSNIHTHQ</sequence>
<proteinExistence type="predicted"/>
<protein>
    <submittedName>
        <fullName evidence="2">Uncharacterized protein</fullName>
    </submittedName>
</protein>
<dbReference type="EMBL" id="KR029601">
    <property type="protein sequence ID" value="AKH48081.1"/>
    <property type="molecule type" value="Genomic_DNA"/>
</dbReference>
<reference evidence="2" key="2">
    <citation type="submission" date="2015-03" db="EMBL/GenBank/DDBJ databases">
        <authorList>
            <person name="Chow C.-E.T."/>
            <person name="Winget D.M."/>
            <person name="White R.A.III."/>
            <person name="Hallam S.J."/>
            <person name="Suttle C.A."/>
        </authorList>
    </citation>
    <scope>NUCLEOTIDE SEQUENCE</scope>
    <source>
        <strain evidence="2">Oxic1_6</strain>
    </source>
</reference>
<evidence type="ECO:0000313" key="2">
    <source>
        <dbReference type="EMBL" id="AKH48081.1"/>
    </source>
</evidence>
<feature type="compositionally biased region" description="Basic and acidic residues" evidence="1">
    <location>
        <begin position="125"/>
        <end position="140"/>
    </location>
</feature>
<feature type="region of interest" description="Disordered" evidence="1">
    <location>
        <begin position="125"/>
        <end position="144"/>
    </location>
</feature>
<organism evidence="2">
    <name type="scientific">uncultured marine virus</name>
    <dbReference type="NCBI Taxonomy" id="186617"/>
    <lineage>
        <taxon>Viruses</taxon>
        <taxon>environmental samples</taxon>
    </lineage>
</organism>